<proteinExistence type="predicted"/>
<name>A0A2P8HWH3_9BACI</name>
<protein>
    <recommendedName>
        <fullName evidence="3">Cell-wall binding lipoprotein</fullName>
    </recommendedName>
</protein>
<dbReference type="PROSITE" id="PS51257">
    <property type="entry name" value="PROKAR_LIPOPROTEIN"/>
    <property type="match status" value="1"/>
</dbReference>
<reference evidence="1 2" key="1">
    <citation type="submission" date="2018-03" db="EMBL/GenBank/DDBJ databases">
        <title>Genomic Encyclopedia of Type Strains, Phase III (KMG-III): the genomes of soil and plant-associated and newly described type strains.</title>
        <authorList>
            <person name="Whitman W."/>
        </authorList>
    </citation>
    <scope>NUCLEOTIDE SEQUENCE [LARGE SCALE GENOMIC DNA]</scope>
    <source>
        <strain evidence="1 2">CGMCC 1.07653</strain>
    </source>
</reference>
<dbReference type="AlphaFoldDB" id="A0A2P8HWH3"/>
<evidence type="ECO:0000313" key="1">
    <source>
        <dbReference type="EMBL" id="PSL50586.1"/>
    </source>
</evidence>
<dbReference type="EMBL" id="PYAV01000003">
    <property type="protein sequence ID" value="PSL50586.1"/>
    <property type="molecule type" value="Genomic_DNA"/>
</dbReference>
<keyword evidence="2" id="KW-1185">Reference proteome</keyword>
<evidence type="ECO:0008006" key="3">
    <source>
        <dbReference type="Google" id="ProtNLM"/>
    </source>
</evidence>
<dbReference type="RefSeq" id="WP_106587904.1">
    <property type="nucleotide sequence ID" value="NZ_PYAV01000003.1"/>
</dbReference>
<accession>A0A2P8HWH3</accession>
<gene>
    <name evidence="1" type="ORF">B0H94_103199</name>
</gene>
<organism evidence="1 2">
    <name type="scientific">Salsuginibacillus halophilus</name>
    <dbReference type="NCBI Taxonomy" id="517424"/>
    <lineage>
        <taxon>Bacteria</taxon>
        <taxon>Bacillati</taxon>
        <taxon>Bacillota</taxon>
        <taxon>Bacilli</taxon>
        <taxon>Bacillales</taxon>
        <taxon>Bacillaceae</taxon>
        <taxon>Salsuginibacillus</taxon>
    </lineage>
</organism>
<sequence>MQKPLVITTIALALFIFTGCNPESGDNLDNDLQHLTYDGNDEGELLDGTPMDQREQDAQIYRAYGTFISKHTRDVQKLNDLLGEEGEVSHEVSEHLQKMSKDVDQQLDEKIPNSLQPLHDILAVQITEISSMQESVEDCLNAGVDASCSSAELHYENLRTDANRLENTFEQADFHRAP</sequence>
<dbReference type="Proteomes" id="UP000242310">
    <property type="component" value="Unassembled WGS sequence"/>
</dbReference>
<comment type="caution">
    <text evidence="1">The sequence shown here is derived from an EMBL/GenBank/DDBJ whole genome shotgun (WGS) entry which is preliminary data.</text>
</comment>
<evidence type="ECO:0000313" key="2">
    <source>
        <dbReference type="Proteomes" id="UP000242310"/>
    </source>
</evidence>